<dbReference type="InterPro" id="IPR037508">
    <property type="entry name" value="Msb1/Mug8"/>
</dbReference>
<dbReference type="EMBL" id="HE616748">
    <property type="protein sequence ID" value="CCE93741.1"/>
    <property type="molecule type" value="Genomic_DNA"/>
</dbReference>
<feature type="region of interest" description="Disordered" evidence="1">
    <location>
        <begin position="626"/>
        <end position="670"/>
    </location>
</feature>
<gene>
    <name evidence="3" type="primary">TDEL0G03740</name>
    <name evidence="3" type="ORF">TDEL_0G03740</name>
</gene>
<feature type="compositionally biased region" description="Basic and acidic residues" evidence="1">
    <location>
        <begin position="655"/>
        <end position="670"/>
    </location>
</feature>
<dbReference type="GeneID" id="11505036"/>
<feature type="region of interest" description="Disordered" evidence="1">
    <location>
        <begin position="473"/>
        <end position="530"/>
    </location>
</feature>
<organism evidence="3 4">
    <name type="scientific">Torulaspora delbrueckii</name>
    <name type="common">Yeast</name>
    <name type="synonym">Candida colliculosa</name>
    <dbReference type="NCBI Taxonomy" id="4950"/>
    <lineage>
        <taxon>Eukaryota</taxon>
        <taxon>Fungi</taxon>
        <taxon>Dikarya</taxon>
        <taxon>Ascomycota</taxon>
        <taxon>Saccharomycotina</taxon>
        <taxon>Saccharomycetes</taxon>
        <taxon>Saccharomycetales</taxon>
        <taxon>Saccharomycetaceae</taxon>
        <taxon>Torulaspora</taxon>
    </lineage>
</organism>
<sequence length="1224" mass="139844">MTSASASKPLPTPPPATFVNREAVSSSPRRDVIDNNIPMKAYRKTTNQDTNDDDDDEEFEFFNNFEREKVKAVIHSITAELKDRGADVEYLMIPFRPQQTNEKLLKLLNSLFPMGNGQPVPEKQMWKIVKKAEPLTLFQGLKYIWCRLPEGQVVSWKAYLEFKRREKSKDYPRRAFLEIMPQCLESPSHASIVYDYFDLIITLASNSRINKMSARKISKMCAIWAFGVAIEQGGKSLDYDFTNTSTLPSNSFQDGLDEWIPGTDAMFHLLLAFLKSFVPQELESAKLPLSLKSLLFNNDYPPKGSTAYSSETVLTIPLVTLQTDKFSRKPWQLLERCNELLDFTDHDAFQAREDFALLKSLFKKKNNVEGISRKMSQESRRLMKLMSTKHSTFQAGWATRKCLPNESNLKENIEVSRVEIDDYFIWAWLSTLSYEQTSQKEKLFGRSLILEFEFDGFKKWVMFQECDITLESRKRQRQRDMEPPVASPKVAQPVQQQVDSQRKVTPTYDNFQNRVPSSGSRSADSSSGEMYHTVISKESLGKNNAKNNVNLHSIEQKFSKWNPLSKVKKKGSNHSTSSSKEEMLMPDIKQKKKESMIINPHHSIYQLPPIECDNDDFKDIFAAQGISEGEDDDAQSLDITSAKPKRTPPPQDYRAPIRQEEPNRNSSEEAMEELKGMVDQMMTDDISKLIIDDGSSTTVNSTREIFEDFTKFDQYKPSNEEFADTPTSSSSAVPSLRLDHGVPSLKPADTKPLPQVVPITQGPPPLQIHKGVEQRVPRDMNKRLPEIRIDEPSEANRSVSPQRVPAPTELYAPRHESPPMVVRQEHHVPTSAEYSSPRPFVQPTAEAQEHERRRRQSPTRPDAALANRYTQRQQSPPRAIPQDQYGQRQQSPPRPREVVADHYTHTRPVAQQENYVPVPQGQRQHSPPRPMVQPQSEAAADHYTQPRPVIQDPYTHVPQAHRQQSPPKPLVHPPQVQRHHSPPEAVADHYTQPRPVVHQDHHVPVPNVQKQHSPREPVADRYSQRRDPQRPTGQYPPATQAHNPRQDIPPVAADHYQRQDTQRPIEQYPPQTGYYPQLSPIAPDAGHFAQRQEPIPADYARPPEHYPSGPYTQRYAPAMTSPQTQYPHGPAPRGYASPELRYYKNERPARQAYGYPRAPPQQQFTAPIRSPSPGRPMRSPPMPKHTNVPFAPAAPHATKLHGQTNRQQERKKLHNNIRNGNFGI</sequence>
<protein>
    <recommendedName>
        <fullName evidence="2">Meiotically up-regulated protein Msb1/Mug8 domain-containing protein</fullName>
    </recommendedName>
</protein>
<feature type="compositionally biased region" description="Low complexity" evidence="1">
    <location>
        <begin position="517"/>
        <end position="527"/>
    </location>
</feature>
<proteinExistence type="predicted"/>
<dbReference type="OrthoDB" id="3362494at2759"/>
<evidence type="ECO:0000259" key="2">
    <source>
        <dbReference type="Pfam" id="PF08101"/>
    </source>
</evidence>
<feature type="domain" description="Meiotically up-regulated protein Msb1/Mug8" evidence="2">
    <location>
        <begin position="65"/>
        <end position="466"/>
    </location>
</feature>
<feature type="region of interest" description="Disordered" evidence="1">
    <location>
        <begin position="1"/>
        <end position="55"/>
    </location>
</feature>
<accession>G8ZXX4</accession>
<dbReference type="PANTHER" id="PTHR28093:SF1">
    <property type="entry name" value="MORPHOGENESIS-RELATED PROTEIN MSB1"/>
    <property type="match status" value="1"/>
</dbReference>
<feature type="compositionally biased region" description="Low complexity" evidence="1">
    <location>
        <begin position="1167"/>
        <end position="1177"/>
    </location>
</feature>
<feature type="region of interest" description="Disordered" evidence="1">
    <location>
        <begin position="1149"/>
        <end position="1224"/>
    </location>
</feature>
<keyword evidence="4" id="KW-1185">Reference proteome</keyword>
<name>G8ZXX4_TORDE</name>
<evidence type="ECO:0000313" key="3">
    <source>
        <dbReference type="EMBL" id="CCE93741.1"/>
    </source>
</evidence>
<dbReference type="eggNOG" id="ENOG502QUEY">
    <property type="taxonomic scope" value="Eukaryota"/>
</dbReference>
<feature type="region of interest" description="Disordered" evidence="1">
    <location>
        <begin position="716"/>
        <end position="1083"/>
    </location>
</feature>
<feature type="compositionally biased region" description="Basic and acidic residues" evidence="1">
    <location>
        <begin position="1013"/>
        <end position="1029"/>
    </location>
</feature>
<dbReference type="HOGENOM" id="CLU_004952_0_0_1"/>
<dbReference type="CDD" id="cd04401">
    <property type="entry name" value="RhoGAP_fMSB1"/>
    <property type="match status" value="1"/>
</dbReference>
<dbReference type="KEGG" id="tdl:TDEL_0G03740"/>
<reference evidence="3 4" key="1">
    <citation type="journal article" date="2011" name="Proc. Natl. Acad. Sci. U.S.A.">
        <title>Evolutionary erosion of yeast sex chromosomes by mating-type switching accidents.</title>
        <authorList>
            <person name="Gordon J.L."/>
            <person name="Armisen D."/>
            <person name="Proux-Wera E."/>
            <person name="Oheigeartaigh S.S."/>
            <person name="Byrne K.P."/>
            <person name="Wolfe K.H."/>
        </authorList>
    </citation>
    <scope>NUCLEOTIDE SEQUENCE [LARGE SCALE GENOMIC DNA]</scope>
    <source>
        <strain evidence="4">ATCC 10662 / CBS 1146 / NBRC 0425 / NCYC 2629 / NRRL Y-866</strain>
    </source>
</reference>
<dbReference type="GO" id="GO:0005934">
    <property type="term" value="C:cellular bud tip"/>
    <property type="evidence" value="ECO:0007669"/>
    <property type="project" value="TreeGrafter"/>
</dbReference>
<feature type="compositionally biased region" description="Polar residues" evidence="1">
    <location>
        <begin position="493"/>
        <end position="516"/>
    </location>
</feature>
<dbReference type="FunCoup" id="G8ZXX4">
    <property type="interactions" value="101"/>
</dbReference>
<feature type="compositionally biased region" description="Basic and acidic residues" evidence="1">
    <location>
        <begin position="770"/>
        <end position="791"/>
    </location>
</feature>
<evidence type="ECO:0000256" key="1">
    <source>
        <dbReference type="SAM" id="MobiDB-lite"/>
    </source>
</evidence>
<dbReference type="Proteomes" id="UP000005627">
    <property type="component" value="Chromosome 7"/>
</dbReference>
<feature type="compositionally biased region" description="Basic and acidic residues" evidence="1">
    <location>
        <begin position="894"/>
        <end position="904"/>
    </location>
</feature>
<feature type="compositionally biased region" description="Basic and acidic residues" evidence="1">
    <location>
        <begin position="473"/>
        <end position="482"/>
    </location>
</feature>
<evidence type="ECO:0000313" key="4">
    <source>
        <dbReference type="Proteomes" id="UP000005627"/>
    </source>
</evidence>
<dbReference type="AlphaFoldDB" id="G8ZXX4"/>
<dbReference type="RefSeq" id="XP_003682952.1">
    <property type="nucleotide sequence ID" value="XM_003682904.1"/>
</dbReference>
<dbReference type="PANTHER" id="PTHR28093">
    <property type="entry name" value="MORPHOGENESIS-RELATED PROTEIN MSB1"/>
    <property type="match status" value="1"/>
</dbReference>
<dbReference type="Pfam" id="PF08101">
    <property type="entry name" value="Msb1-Mug8_dom"/>
    <property type="match status" value="1"/>
</dbReference>
<dbReference type="GO" id="GO:0005935">
    <property type="term" value="C:cellular bud neck"/>
    <property type="evidence" value="ECO:0007669"/>
    <property type="project" value="TreeGrafter"/>
</dbReference>
<dbReference type="InParanoid" id="G8ZXX4"/>
<dbReference type="GO" id="GO:0030010">
    <property type="term" value="P:establishment of cell polarity"/>
    <property type="evidence" value="ECO:0007669"/>
    <property type="project" value="EnsemblFungi"/>
</dbReference>
<feature type="compositionally biased region" description="Basic and acidic residues" evidence="1">
    <location>
        <begin position="812"/>
        <end position="828"/>
    </location>
</feature>
<dbReference type="InterPro" id="IPR012965">
    <property type="entry name" value="Msb1/Mug8_dom"/>
</dbReference>